<dbReference type="RefSeq" id="WP_060923118.1">
    <property type="nucleotide sequence ID" value="NZ_LT629770.1"/>
</dbReference>
<evidence type="ECO:0000313" key="3">
    <source>
        <dbReference type="Proteomes" id="UP000182126"/>
    </source>
</evidence>
<feature type="compositionally biased region" description="Low complexity" evidence="1">
    <location>
        <begin position="36"/>
        <end position="48"/>
    </location>
</feature>
<organism evidence="2 3">
    <name type="scientific">Microbacterium paraoxydans</name>
    <dbReference type="NCBI Taxonomy" id="199592"/>
    <lineage>
        <taxon>Bacteria</taxon>
        <taxon>Bacillati</taxon>
        <taxon>Actinomycetota</taxon>
        <taxon>Actinomycetes</taxon>
        <taxon>Micrococcales</taxon>
        <taxon>Microbacteriaceae</taxon>
        <taxon>Microbacterium</taxon>
    </lineage>
</organism>
<dbReference type="Proteomes" id="UP000182126">
    <property type="component" value="Chromosome I"/>
</dbReference>
<dbReference type="Gene3D" id="3.40.1000.70">
    <property type="entry name" value="PknH-like extracellular domain"/>
    <property type="match status" value="1"/>
</dbReference>
<gene>
    <name evidence="2" type="ORF">SAMN04489809_2931</name>
</gene>
<name>A0A1H1VUR2_9MICO</name>
<dbReference type="EMBL" id="LT629770">
    <property type="protein sequence ID" value="SDS88654.1"/>
    <property type="molecule type" value="Genomic_DNA"/>
</dbReference>
<sequence length="435" mass="44611">MSATVHGGWKLRGAALLAAVVAGVLVVLPGCAATPEATPTATASRAPETPTPTPDPYSGPLLFVGDELDAFALTPAEVADLLPSAPPATEVEDTLLQYSDGGGPEFTPAVCVLLIMEASMGSIGARTVPWVNADDTGMSGKQEILQFPSEDIAASRMDDLVDTVEQCAQFDAQGAGTFAAVAAPETDGVRAFAGTLEMGSGQSAWRAHHGFAAVGNVIVHLWQPARDGSEFDAERAALLLRDRAGEAKTAFVEKLTATPPATPTPETADPAAPWSEWEMTATGVGPLQLGMSREEALAAVPGATAQAAGGTDTLVRLTSGDDASTLLLQFTDDGTTLSGITAGIANVQGDVEPDGAVLPATGGVRIGAPVTEATAAFPEGTFIRIVSSGEYFYQSATRDGGIIRFRADRDAADPAAVITGVTVEDATLWPPLTIR</sequence>
<reference evidence="2 3" key="1">
    <citation type="submission" date="2016-10" db="EMBL/GenBank/DDBJ databases">
        <authorList>
            <person name="de Groot N.N."/>
        </authorList>
    </citation>
    <scope>NUCLEOTIDE SEQUENCE [LARGE SCALE GENOMIC DNA]</scope>
    <source>
        <strain evidence="2 3">DSM 15019</strain>
    </source>
</reference>
<feature type="region of interest" description="Disordered" evidence="1">
    <location>
        <begin position="36"/>
        <end position="59"/>
    </location>
</feature>
<evidence type="ECO:0000256" key="1">
    <source>
        <dbReference type="SAM" id="MobiDB-lite"/>
    </source>
</evidence>
<protein>
    <submittedName>
        <fullName evidence="2">PknH-like extracellular domain-containing protein</fullName>
    </submittedName>
</protein>
<proteinExistence type="predicted"/>
<dbReference type="GeneID" id="36301369"/>
<dbReference type="InterPro" id="IPR038232">
    <property type="entry name" value="PknH-like_Extracell_sf"/>
</dbReference>
<dbReference type="AlphaFoldDB" id="A0A1H1VUR2"/>
<evidence type="ECO:0000313" key="2">
    <source>
        <dbReference type="EMBL" id="SDS88654.1"/>
    </source>
</evidence>
<accession>A0A1H1VUR2</accession>